<name>A0A8H6HUX1_9AGAR</name>
<comment type="caution">
    <text evidence="2">The sequence shown here is derived from an EMBL/GenBank/DDBJ whole genome shotgun (WGS) entry which is preliminary data.</text>
</comment>
<dbReference type="PANTHER" id="PTHR33096:SF1">
    <property type="entry name" value="CXC1-LIKE CYSTEINE CLUSTER ASSOCIATED WITH KDZ TRANSPOSASES DOMAIN-CONTAINING PROTEIN"/>
    <property type="match status" value="1"/>
</dbReference>
<evidence type="ECO:0000313" key="3">
    <source>
        <dbReference type="Proteomes" id="UP000521943"/>
    </source>
</evidence>
<protein>
    <recommendedName>
        <fullName evidence="4">CxC2-like cysteine cluster KDZ transposase-associated domain-containing protein</fullName>
    </recommendedName>
</protein>
<dbReference type="Proteomes" id="UP000521943">
    <property type="component" value="Unassembled WGS sequence"/>
</dbReference>
<evidence type="ECO:0000313" key="2">
    <source>
        <dbReference type="EMBL" id="KAF6752303.1"/>
    </source>
</evidence>
<dbReference type="InterPro" id="IPR040521">
    <property type="entry name" value="KDZ"/>
</dbReference>
<feature type="compositionally biased region" description="Gly residues" evidence="1">
    <location>
        <begin position="140"/>
        <end position="151"/>
    </location>
</feature>
<evidence type="ECO:0008006" key="4">
    <source>
        <dbReference type="Google" id="ProtNLM"/>
    </source>
</evidence>
<evidence type="ECO:0000256" key="1">
    <source>
        <dbReference type="SAM" id="MobiDB-lite"/>
    </source>
</evidence>
<proteinExistence type="predicted"/>
<dbReference type="AlphaFoldDB" id="A0A8H6HUX1"/>
<feature type="compositionally biased region" description="Basic residues" evidence="1">
    <location>
        <begin position="876"/>
        <end position="885"/>
    </location>
</feature>
<dbReference type="PANTHER" id="PTHR33096">
    <property type="entry name" value="CXC2 DOMAIN-CONTAINING PROTEIN"/>
    <property type="match status" value="1"/>
</dbReference>
<feature type="compositionally biased region" description="Basic and acidic residues" evidence="1">
    <location>
        <begin position="324"/>
        <end position="339"/>
    </location>
</feature>
<sequence>MQAQAPPTRSETQADVDRLELQLARAQFWSPVEHDLHEIRVKLVKTSMSVVFWFAKQPKDELAYSDRVDAWIKILLANRKYFDINTGNVPFNLDPFKLPPFTGESTPTAWDDATAPLMSDSMDTTDSERKTTPESEDGGSLKGVGKSGGAGTKSAVRQDTGGVRGADGTKGAGSAATDGMVNIPAAKKAPGNTNNAGRGAGTGAQSTDMSKKDVGSGAGVGVGTSDIGPESAKVQGSATGNARKPNVGIAKVRGNAVGNTGKAKVGIKRGTNEVGIEQVTDEVGRSRIIHAEGEGGTTPMDKSGGVNPAGGVGREAKVGGVRTVKGEMEPEVEGGRDGGGDDDWVSQDGDEPPHNAANLKGEYRSRKRKTPKSSGDEEDEEVAEGTAEKKKRRLNSGRVMKIYQEVDTTRKGENGQILPAPKLRLRKFAQKCPRCQKQGCAGIAGVLSSGAATSFTEILKRYTNYIFPSMAPNRKRELARVWQQWNHLVGLKRKGFGHVRPGTRPDVGELALYCPICPQPNVNLPENWEDDEDQWKFRRYLVADGNFVLNHSIKKKSQDPIWLTDGASYMVERTAYQEHLEGGKEYQEANKNKAKKGYDSTGLVAIACARHGCFAPGGVVDMQKGERQINVDYALCHAIANTGGQSTSGVTLAYDINCQYSVNFRKRVNRAKHLLSLCPITLPMSFVVGLFHVHGHKEDCLARFAATYLPGAGVTSGEILESLWSTLNGAANMTRSMTLAHRSEMLDACMADIPYLIKQLKKAKKSQSKANESFQALNKTASEDQRKEWQADMDEANSGRADTNNNSMDVYNVRTTKVTPKGDVHANLMELEISENEHLGIADWVSSAIDLQEAQIRFLSQLRSQPPADVTESSSKKRKEARKKQNKMDISLLRASQAIIKSMNSLYESADELFAIDVRTLLGGKWNDSKEECVCEGDDDDECFCEVVGEDAALRVEAAEELTPFPLPSALSKLPKGWKRVAEFEKALRVAQANEALEGIRDSVAQKSWHYRANRALAIGKRAKTRGYDAIKEVDKSLRFHMKRYHIARWALDKLGALKDYPMFQPLTRGHTKAVTSIYNPNLDKPTKEPLTWIWTATPEGVAVDNGDHIEELYRVNWIRAKSRHDRWDEEVVMIESEMDWFSRWMSYQRDGALGWTTLDLGDGPKSYAHRQADMWGRVRADAIARFGQGKLTKAKSADTDTNPKGVVNLEHPDPEGSEPDTDSTDTSSDSDDSESDVESKGH</sequence>
<organism evidence="2 3">
    <name type="scientific">Ephemerocybe angulata</name>
    <dbReference type="NCBI Taxonomy" id="980116"/>
    <lineage>
        <taxon>Eukaryota</taxon>
        <taxon>Fungi</taxon>
        <taxon>Dikarya</taxon>
        <taxon>Basidiomycota</taxon>
        <taxon>Agaricomycotina</taxon>
        <taxon>Agaricomycetes</taxon>
        <taxon>Agaricomycetidae</taxon>
        <taxon>Agaricales</taxon>
        <taxon>Agaricineae</taxon>
        <taxon>Psathyrellaceae</taxon>
        <taxon>Ephemerocybe</taxon>
    </lineage>
</organism>
<feature type="compositionally biased region" description="Acidic residues" evidence="1">
    <location>
        <begin position="340"/>
        <end position="350"/>
    </location>
</feature>
<gene>
    <name evidence="2" type="ORF">DFP72DRAFT_850109</name>
</gene>
<keyword evidence="3" id="KW-1185">Reference proteome</keyword>
<dbReference type="EMBL" id="JACGCI010000045">
    <property type="protein sequence ID" value="KAF6752303.1"/>
    <property type="molecule type" value="Genomic_DNA"/>
</dbReference>
<feature type="region of interest" description="Disordered" evidence="1">
    <location>
        <begin position="104"/>
        <end position="247"/>
    </location>
</feature>
<feature type="region of interest" description="Disordered" evidence="1">
    <location>
        <begin position="1192"/>
        <end position="1243"/>
    </location>
</feature>
<feature type="compositionally biased region" description="Acidic residues" evidence="1">
    <location>
        <begin position="1216"/>
        <end position="1237"/>
    </location>
</feature>
<reference evidence="2 3" key="1">
    <citation type="submission" date="2020-07" db="EMBL/GenBank/DDBJ databases">
        <title>Comparative genomics of pyrophilous fungi reveals a link between fire events and developmental genes.</title>
        <authorList>
            <consortium name="DOE Joint Genome Institute"/>
            <person name="Steindorff A.S."/>
            <person name="Carver A."/>
            <person name="Calhoun S."/>
            <person name="Stillman K."/>
            <person name="Liu H."/>
            <person name="Lipzen A."/>
            <person name="Pangilinan J."/>
            <person name="Labutti K."/>
            <person name="Bruns T.D."/>
            <person name="Grigoriev I.V."/>
        </authorList>
    </citation>
    <scope>NUCLEOTIDE SEQUENCE [LARGE SCALE GENOMIC DNA]</scope>
    <source>
        <strain evidence="2 3">CBS 144469</strain>
    </source>
</reference>
<feature type="region of interest" description="Disordered" evidence="1">
    <location>
        <begin position="285"/>
        <end position="393"/>
    </location>
</feature>
<feature type="region of interest" description="Disordered" evidence="1">
    <location>
        <begin position="771"/>
        <end position="807"/>
    </location>
</feature>
<feature type="compositionally biased region" description="Basic and acidic residues" evidence="1">
    <location>
        <begin position="781"/>
        <end position="790"/>
    </location>
</feature>
<feature type="compositionally biased region" description="Polar residues" evidence="1">
    <location>
        <begin position="771"/>
        <end position="780"/>
    </location>
</feature>
<dbReference type="Pfam" id="PF18758">
    <property type="entry name" value="KDZ"/>
    <property type="match status" value="1"/>
</dbReference>
<accession>A0A8H6HUX1</accession>
<dbReference type="OrthoDB" id="3143151at2759"/>
<feature type="compositionally biased region" description="Gly residues" evidence="1">
    <location>
        <begin position="162"/>
        <end position="171"/>
    </location>
</feature>
<feature type="region of interest" description="Disordered" evidence="1">
    <location>
        <begin position="862"/>
        <end position="886"/>
    </location>
</feature>